<feature type="region of interest" description="Disordered" evidence="1">
    <location>
        <begin position="490"/>
        <end position="560"/>
    </location>
</feature>
<dbReference type="PROSITE" id="PS50853">
    <property type="entry name" value="FN3"/>
    <property type="match status" value="1"/>
</dbReference>
<gene>
    <name evidence="3" type="ORF">DSTB1V02_LOCUS6233</name>
</gene>
<evidence type="ECO:0000313" key="4">
    <source>
        <dbReference type="Proteomes" id="UP000677054"/>
    </source>
</evidence>
<dbReference type="SUPFAM" id="SSF52540">
    <property type="entry name" value="P-loop containing nucleoside triphosphate hydrolases"/>
    <property type="match status" value="1"/>
</dbReference>
<dbReference type="CDD" id="cd00882">
    <property type="entry name" value="Ras_like_GTPase"/>
    <property type="match status" value="1"/>
</dbReference>
<dbReference type="Proteomes" id="UP000677054">
    <property type="component" value="Unassembled WGS sequence"/>
</dbReference>
<dbReference type="PANTHER" id="PTHR32046:SF11">
    <property type="entry name" value="IMMUNE-ASSOCIATED NUCLEOTIDE-BINDING PROTEIN 10-LIKE"/>
    <property type="match status" value="1"/>
</dbReference>
<dbReference type="OrthoDB" id="2386367at2759"/>
<dbReference type="EMBL" id="CAJPEV010001117">
    <property type="protein sequence ID" value="CAG0890837.1"/>
    <property type="molecule type" value="Genomic_DNA"/>
</dbReference>
<dbReference type="InterPro" id="IPR003961">
    <property type="entry name" value="FN3_dom"/>
</dbReference>
<dbReference type="CDD" id="cd00063">
    <property type="entry name" value="FN3"/>
    <property type="match status" value="1"/>
</dbReference>
<protein>
    <recommendedName>
        <fullName evidence="2">Fibronectin type-III domain-containing protein</fullName>
    </recommendedName>
</protein>
<accession>A0A7R8X9P7</accession>
<feature type="compositionally biased region" description="Basic and acidic residues" evidence="1">
    <location>
        <begin position="533"/>
        <end position="560"/>
    </location>
</feature>
<evidence type="ECO:0000313" key="3">
    <source>
        <dbReference type="EMBL" id="CAD7246383.1"/>
    </source>
</evidence>
<dbReference type="AlphaFoldDB" id="A0A7R8X9P7"/>
<dbReference type="EMBL" id="LR900634">
    <property type="protein sequence ID" value="CAD7246383.1"/>
    <property type="molecule type" value="Genomic_DNA"/>
</dbReference>
<feature type="compositionally biased region" description="Polar residues" evidence="1">
    <location>
        <begin position="520"/>
        <end position="530"/>
    </location>
</feature>
<dbReference type="PANTHER" id="PTHR32046">
    <property type="entry name" value="G DOMAIN-CONTAINING PROTEIN"/>
    <property type="match status" value="1"/>
</dbReference>
<dbReference type="SUPFAM" id="SSF49265">
    <property type="entry name" value="Fibronectin type III"/>
    <property type="match status" value="1"/>
</dbReference>
<sequence>MENLRKELMNILEAARRCQDNVSGISETIVERIMAFKSCIDQFLNILLRHNMGKPPPWMNTSPFQPANLHQWLKKIEAEAMNFKQFVDIFKKAEIKLGKFSSSLPRNGSGAVLFFLYASIHSKDLFIDSLNNFLTKVQDIRYLPPHESLTTLSQSNDRYQWQMKSSDGTTIKVYWTKPAIGESFIKEFCIWFRASRDQPEKWKWIKAASSPARIHGLPVGETYSFKISAVSRLGCGPCSPTVHFDFHITQPRAENLDQRSPGKPIGNPECNDSRISVVAFPKQENRATFAELLRQSGTCILQDKPSLYQIQTEELYRDEKSRTVKQMLPFNLVENRKEKVLILLGATGAGKSTLVNAIVNHFYGVVWEDPFRLVLISDTEDAGLSQSQSQTSWITAYTLPWQQGCRASYHLTIVDTPGFGDTKGLVGDKSIMSQLQKFFSERQPKGLDHVDGIGLVLQASAGRLTPTEKYIFDSVLSTFGKDREHNVKVNQFKEETEEEEKEKERRKPTSDSTYHRIRSTLVTGEETSGSYKDPSRRLREKGSRNQEEDKLQKEEQEGETQKEILKQRLFHAFAETPNLQLNFDDLWRTLKISPAALHKIIDEDDRFFLSDQIFSLDTGFEEAAQAI</sequence>
<proteinExistence type="predicted"/>
<organism evidence="3">
    <name type="scientific">Darwinula stevensoni</name>
    <dbReference type="NCBI Taxonomy" id="69355"/>
    <lineage>
        <taxon>Eukaryota</taxon>
        <taxon>Metazoa</taxon>
        <taxon>Ecdysozoa</taxon>
        <taxon>Arthropoda</taxon>
        <taxon>Crustacea</taxon>
        <taxon>Oligostraca</taxon>
        <taxon>Ostracoda</taxon>
        <taxon>Podocopa</taxon>
        <taxon>Podocopida</taxon>
        <taxon>Darwinulocopina</taxon>
        <taxon>Darwinuloidea</taxon>
        <taxon>Darwinulidae</taxon>
        <taxon>Darwinula</taxon>
    </lineage>
</organism>
<feature type="domain" description="Fibronectin type-III" evidence="2">
    <location>
        <begin position="155"/>
        <end position="252"/>
    </location>
</feature>
<evidence type="ECO:0000259" key="2">
    <source>
        <dbReference type="PROSITE" id="PS50853"/>
    </source>
</evidence>
<name>A0A7R8X9P7_9CRUS</name>
<dbReference type="Gene3D" id="2.60.40.10">
    <property type="entry name" value="Immunoglobulins"/>
    <property type="match status" value="1"/>
</dbReference>
<dbReference type="InterPro" id="IPR027417">
    <property type="entry name" value="P-loop_NTPase"/>
</dbReference>
<evidence type="ECO:0000256" key="1">
    <source>
        <dbReference type="SAM" id="MobiDB-lite"/>
    </source>
</evidence>
<dbReference type="InterPro" id="IPR013783">
    <property type="entry name" value="Ig-like_fold"/>
</dbReference>
<dbReference type="InterPro" id="IPR036116">
    <property type="entry name" value="FN3_sf"/>
</dbReference>
<dbReference type="Gene3D" id="3.40.50.300">
    <property type="entry name" value="P-loop containing nucleotide triphosphate hydrolases"/>
    <property type="match status" value="1"/>
</dbReference>
<keyword evidence="4" id="KW-1185">Reference proteome</keyword>
<reference evidence="3" key="1">
    <citation type="submission" date="2020-11" db="EMBL/GenBank/DDBJ databases">
        <authorList>
            <person name="Tran Van P."/>
        </authorList>
    </citation>
    <scope>NUCLEOTIDE SEQUENCE</scope>
</reference>